<name>A0A9P6HQW2_9AGAM</name>
<organism evidence="2 3">
    <name type="scientific">Thelephora terrestris</name>
    <dbReference type="NCBI Taxonomy" id="56493"/>
    <lineage>
        <taxon>Eukaryota</taxon>
        <taxon>Fungi</taxon>
        <taxon>Dikarya</taxon>
        <taxon>Basidiomycota</taxon>
        <taxon>Agaricomycotina</taxon>
        <taxon>Agaricomycetes</taxon>
        <taxon>Thelephorales</taxon>
        <taxon>Thelephoraceae</taxon>
        <taxon>Thelephora</taxon>
    </lineage>
</organism>
<comment type="caution">
    <text evidence="2">The sequence shown here is derived from an EMBL/GenBank/DDBJ whole genome shotgun (WGS) entry which is preliminary data.</text>
</comment>
<reference evidence="2" key="2">
    <citation type="submission" date="2020-11" db="EMBL/GenBank/DDBJ databases">
        <authorList>
            <consortium name="DOE Joint Genome Institute"/>
            <person name="Kuo A."/>
            <person name="Miyauchi S."/>
            <person name="Kiss E."/>
            <person name="Drula E."/>
            <person name="Kohler A."/>
            <person name="Sanchez-Garcia M."/>
            <person name="Andreopoulos B."/>
            <person name="Barry K.W."/>
            <person name="Bonito G."/>
            <person name="Buee M."/>
            <person name="Carver A."/>
            <person name="Chen C."/>
            <person name="Cichocki N."/>
            <person name="Clum A."/>
            <person name="Culley D."/>
            <person name="Crous P.W."/>
            <person name="Fauchery L."/>
            <person name="Girlanda M."/>
            <person name="Hayes R."/>
            <person name="Keri Z."/>
            <person name="Labutti K."/>
            <person name="Lipzen A."/>
            <person name="Lombard V."/>
            <person name="Magnuson J."/>
            <person name="Maillard F."/>
            <person name="Morin E."/>
            <person name="Murat C."/>
            <person name="Nolan M."/>
            <person name="Ohm R."/>
            <person name="Pangilinan J."/>
            <person name="Pereira M."/>
            <person name="Perotto S."/>
            <person name="Peter M."/>
            <person name="Riley R."/>
            <person name="Sitrit Y."/>
            <person name="Stielow B."/>
            <person name="Szollosi G."/>
            <person name="Zifcakova L."/>
            <person name="Stursova M."/>
            <person name="Spatafora J.W."/>
            <person name="Tedersoo L."/>
            <person name="Vaario L.-M."/>
            <person name="Yamada A."/>
            <person name="Yan M."/>
            <person name="Wang P."/>
            <person name="Xu J."/>
            <person name="Bruns T."/>
            <person name="Baldrian P."/>
            <person name="Vilgalys R."/>
            <person name="Henrissat B."/>
            <person name="Grigoriev I.V."/>
            <person name="Hibbett D."/>
            <person name="Nagy L.G."/>
            <person name="Martin F.M."/>
        </authorList>
    </citation>
    <scope>NUCLEOTIDE SEQUENCE</scope>
    <source>
        <strain evidence="2">UH-Tt-Lm1</strain>
    </source>
</reference>
<dbReference type="EMBL" id="WIUZ02000001">
    <property type="protein sequence ID" value="KAF9792785.1"/>
    <property type="molecule type" value="Genomic_DNA"/>
</dbReference>
<evidence type="ECO:0000313" key="3">
    <source>
        <dbReference type="Proteomes" id="UP000736335"/>
    </source>
</evidence>
<dbReference type="AlphaFoldDB" id="A0A9P6HQW2"/>
<dbReference type="OrthoDB" id="668540at2759"/>
<evidence type="ECO:0000256" key="1">
    <source>
        <dbReference type="SAM" id="MobiDB-lite"/>
    </source>
</evidence>
<feature type="compositionally biased region" description="Polar residues" evidence="1">
    <location>
        <begin position="54"/>
        <end position="101"/>
    </location>
</feature>
<evidence type="ECO:0000313" key="2">
    <source>
        <dbReference type="EMBL" id="KAF9792785.1"/>
    </source>
</evidence>
<protein>
    <submittedName>
        <fullName evidence="2">Uncharacterized protein</fullName>
    </submittedName>
</protein>
<dbReference type="Proteomes" id="UP000736335">
    <property type="component" value="Unassembled WGS sequence"/>
</dbReference>
<proteinExistence type="predicted"/>
<reference evidence="2" key="1">
    <citation type="journal article" date="2020" name="Nat. Commun.">
        <title>Large-scale genome sequencing of mycorrhizal fungi provides insights into the early evolution of symbiotic traits.</title>
        <authorList>
            <person name="Miyauchi S."/>
            <person name="Kiss E."/>
            <person name="Kuo A."/>
            <person name="Drula E."/>
            <person name="Kohler A."/>
            <person name="Sanchez-Garcia M."/>
            <person name="Morin E."/>
            <person name="Andreopoulos B."/>
            <person name="Barry K.W."/>
            <person name="Bonito G."/>
            <person name="Buee M."/>
            <person name="Carver A."/>
            <person name="Chen C."/>
            <person name="Cichocki N."/>
            <person name="Clum A."/>
            <person name="Culley D."/>
            <person name="Crous P.W."/>
            <person name="Fauchery L."/>
            <person name="Girlanda M."/>
            <person name="Hayes R.D."/>
            <person name="Keri Z."/>
            <person name="LaButti K."/>
            <person name="Lipzen A."/>
            <person name="Lombard V."/>
            <person name="Magnuson J."/>
            <person name="Maillard F."/>
            <person name="Murat C."/>
            <person name="Nolan M."/>
            <person name="Ohm R.A."/>
            <person name="Pangilinan J."/>
            <person name="Pereira M.F."/>
            <person name="Perotto S."/>
            <person name="Peter M."/>
            <person name="Pfister S."/>
            <person name="Riley R."/>
            <person name="Sitrit Y."/>
            <person name="Stielow J.B."/>
            <person name="Szollosi G."/>
            <person name="Zifcakova L."/>
            <person name="Stursova M."/>
            <person name="Spatafora J.W."/>
            <person name="Tedersoo L."/>
            <person name="Vaario L.M."/>
            <person name="Yamada A."/>
            <person name="Yan M."/>
            <person name="Wang P."/>
            <person name="Xu J."/>
            <person name="Bruns T."/>
            <person name="Baldrian P."/>
            <person name="Vilgalys R."/>
            <person name="Dunand C."/>
            <person name="Henrissat B."/>
            <person name="Grigoriev I.V."/>
            <person name="Hibbett D."/>
            <person name="Nagy L.G."/>
            <person name="Martin F.M."/>
        </authorList>
    </citation>
    <scope>NUCLEOTIDE SEQUENCE</scope>
    <source>
        <strain evidence="2">UH-Tt-Lm1</strain>
    </source>
</reference>
<feature type="compositionally biased region" description="Low complexity" evidence="1">
    <location>
        <begin position="12"/>
        <end position="28"/>
    </location>
</feature>
<keyword evidence="3" id="KW-1185">Reference proteome</keyword>
<sequence>MSGNHETTPRKPSSSSSQSLGPSPSGSPNNTQRKLGHHMLLGVAPNPGLKGFNSGWQVWPNSNATSKRNASISSAASVTDRSPSQKDSAYQSWNSRNGTSWDDSKESHSMTLHPGRQRPSFGPARTDRLPFLFSG</sequence>
<accession>A0A9P6HQW2</accession>
<gene>
    <name evidence="2" type="ORF">BJ322DRAFT_76670</name>
</gene>
<feature type="region of interest" description="Disordered" evidence="1">
    <location>
        <begin position="1"/>
        <end position="135"/>
    </location>
</feature>